<keyword evidence="6" id="KW-0238">DNA-binding</keyword>
<keyword evidence="3" id="KW-0378">Hydrolase</keyword>
<proteinExistence type="predicted"/>
<evidence type="ECO:0000256" key="4">
    <source>
        <dbReference type="ARBA" id="ARBA00022806"/>
    </source>
</evidence>
<dbReference type="Proteomes" id="UP000386847">
    <property type="component" value="Chromosome"/>
</dbReference>
<dbReference type="CDD" id="cd17992">
    <property type="entry name" value="DEXHc_RecG"/>
    <property type="match status" value="1"/>
</dbReference>
<dbReference type="PROSITE" id="PS51192">
    <property type="entry name" value="HELICASE_ATP_BIND_1"/>
    <property type="match status" value="1"/>
</dbReference>
<evidence type="ECO:0000259" key="9">
    <source>
        <dbReference type="PROSITE" id="PS51194"/>
    </source>
</evidence>
<evidence type="ECO:0000256" key="1">
    <source>
        <dbReference type="ARBA" id="ARBA00022741"/>
    </source>
</evidence>
<reference evidence="10 11" key="1">
    <citation type="submission" date="2019-10" db="EMBL/GenBank/DDBJ databases">
        <title>Genomic analysis of Raineyella sp. CBA3103.</title>
        <authorList>
            <person name="Roh S.W."/>
        </authorList>
    </citation>
    <scope>NUCLEOTIDE SEQUENCE [LARGE SCALE GENOMIC DNA]</scope>
    <source>
        <strain evidence="10 11">CBA3103</strain>
    </source>
</reference>
<feature type="domain" description="Helicase C-terminal" evidence="9">
    <location>
        <begin position="493"/>
        <end position="662"/>
    </location>
</feature>
<sequence length="724" mass="77651">MALGGWRSEAYAALDQRIGLVVGAQDKAFNAMGIHTVGDLMHHVPRRYVVGTELSDLSDLQVGTHVAVLARVAEVRPHPGPPGKKGRGRLEVQLTDGRHQLPATFFGANHLLEWWQRSLTPGARGIFSAKVGEFRGQPQLGHPDYVIVDEQGFFVAGSDRNRSMASVFRGGPIGIYPASAKLPTWDIAEAAGLTLHALGDLPDPWPAWVLAATDLPPLVEALRAVHRPTELSEVASGLERLAFDEALEVQLTMAYRRADHTRLAAEPRRAAADGLLSAFDARLPFELTRGQLQVSREIEADLAGRVAMQRLLQGEVGSGKTVVALRAMLAVVDTGGQAALLAPTEVLAAQHFHSITTMLGDLAAGGMLGGTRVVLLTGSMTAAQKKKSLLAIASGEAGIVVGTHALLSETVQFADLGLVVVDEQHRFGVEQRNALTAKADLHPHVLVMTATPIPRSVALTIYGDLEVSTLREVPAGRSDVTTTVVDVQAHPRWVERAWERAREEVASGRQVFVVCPRISPEGEAYDPLNGWSLEEVADRLRSTPLGEVRVGVLHGQLPTEEKDRVMAGFAAGELDVLVATTVIEVGVDVPNASMMVVCDAGRFGISQLHQLRGRIGRGRFPGLCLLLAAARDEGGLERLEGLAATRDGFALADLDLQQRREGNVLGTVQAGSHTGMRLLNVTRDADLIGLARDIAERAVRDDPDAATPGFHDAIRRMALVSLDE</sequence>
<dbReference type="SUPFAM" id="SSF50249">
    <property type="entry name" value="Nucleic acid-binding proteins"/>
    <property type="match status" value="1"/>
</dbReference>
<keyword evidence="11" id="KW-1185">Reference proteome</keyword>
<dbReference type="GO" id="GO:0005524">
    <property type="term" value="F:ATP binding"/>
    <property type="evidence" value="ECO:0007669"/>
    <property type="project" value="UniProtKB-KW"/>
</dbReference>
<dbReference type="SMART" id="SM00490">
    <property type="entry name" value="HELICc"/>
    <property type="match status" value="1"/>
</dbReference>
<keyword evidence="7" id="KW-0234">DNA repair</keyword>
<evidence type="ECO:0000256" key="7">
    <source>
        <dbReference type="ARBA" id="ARBA00023204"/>
    </source>
</evidence>
<dbReference type="GO" id="GO:0003678">
    <property type="term" value="F:DNA helicase activity"/>
    <property type="evidence" value="ECO:0007669"/>
    <property type="project" value="TreeGrafter"/>
</dbReference>
<dbReference type="EMBL" id="CP045725">
    <property type="protein sequence ID" value="QGF24916.1"/>
    <property type="molecule type" value="Genomic_DNA"/>
</dbReference>
<dbReference type="PANTHER" id="PTHR47964:SF1">
    <property type="entry name" value="ATP-DEPENDENT DNA HELICASE HOMOLOG RECG, CHLOROPLASTIC"/>
    <property type="match status" value="1"/>
</dbReference>
<accession>A0A5Q2FKP9</accession>
<evidence type="ECO:0000256" key="5">
    <source>
        <dbReference type="ARBA" id="ARBA00022840"/>
    </source>
</evidence>
<evidence type="ECO:0000313" key="11">
    <source>
        <dbReference type="Proteomes" id="UP000386847"/>
    </source>
</evidence>
<dbReference type="Gene3D" id="3.40.50.300">
    <property type="entry name" value="P-loop containing nucleotide triphosphate hydrolases"/>
    <property type="match status" value="2"/>
</dbReference>
<evidence type="ECO:0000256" key="6">
    <source>
        <dbReference type="ARBA" id="ARBA00023125"/>
    </source>
</evidence>
<dbReference type="SUPFAM" id="SSF52540">
    <property type="entry name" value="P-loop containing nucleoside triphosphate hydrolases"/>
    <property type="match status" value="2"/>
</dbReference>
<dbReference type="Pfam" id="PF00270">
    <property type="entry name" value="DEAD"/>
    <property type="match status" value="1"/>
</dbReference>
<dbReference type="Gene3D" id="2.40.50.140">
    <property type="entry name" value="Nucleic acid-binding proteins"/>
    <property type="match status" value="1"/>
</dbReference>
<dbReference type="InterPro" id="IPR001650">
    <property type="entry name" value="Helicase_C-like"/>
</dbReference>
<dbReference type="CDD" id="cd04488">
    <property type="entry name" value="RecG_wedge_OBF"/>
    <property type="match status" value="1"/>
</dbReference>
<protein>
    <submittedName>
        <fullName evidence="10">DEAD/DEAH box helicase</fullName>
    </submittedName>
</protein>
<dbReference type="InterPro" id="IPR045562">
    <property type="entry name" value="RecG_dom3_C"/>
</dbReference>
<dbReference type="InterPro" id="IPR027417">
    <property type="entry name" value="P-loop_NTPase"/>
</dbReference>
<dbReference type="InterPro" id="IPR012340">
    <property type="entry name" value="NA-bd_OB-fold"/>
</dbReference>
<dbReference type="PROSITE" id="PS51194">
    <property type="entry name" value="HELICASE_CTER"/>
    <property type="match status" value="1"/>
</dbReference>
<gene>
    <name evidence="10" type="ORF">Rai3103_16290</name>
</gene>
<dbReference type="SMART" id="SM00487">
    <property type="entry name" value="DEXDc"/>
    <property type="match status" value="1"/>
</dbReference>
<dbReference type="Pfam" id="PF00271">
    <property type="entry name" value="Helicase_C"/>
    <property type="match status" value="1"/>
</dbReference>
<dbReference type="InterPro" id="IPR047112">
    <property type="entry name" value="RecG/Mfd"/>
</dbReference>
<dbReference type="GO" id="GO:0006281">
    <property type="term" value="P:DNA repair"/>
    <property type="evidence" value="ECO:0007669"/>
    <property type="project" value="UniProtKB-KW"/>
</dbReference>
<dbReference type="GO" id="GO:0016787">
    <property type="term" value="F:hydrolase activity"/>
    <property type="evidence" value="ECO:0007669"/>
    <property type="project" value="UniProtKB-KW"/>
</dbReference>
<dbReference type="RefSeq" id="WP_153573445.1">
    <property type="nucleotide sequence ID" value="NZ_CP045725.1"/>
</dbReference>
<keyword evidence="1" id="KW-0547">Nucleotide-binding</keyword>
<dbReference type="Pfam" id="PF19833">
    <property type="entry name" value="RecG_dom3_C"/>
    <property type="match status" value="1"/>
</dbReference>
<dbReference type="InterPro" id="IPR014001">
    <property type="entry name" value="Helicase_ATP-bd"/>
</dbReference>
<keyword evidence="5" id="KW-0067">ATP-binding</keyword>
<evidence type="ECO:0000313" key="10">
    <source>
        <dbReference type="EMBL" id="QGF24916.1"/>
    </source>
</evidence>
<organism evidence="10 11">
    <name type="scientific">Raineyella fluvialis</name>
    <dbReference type="NCBI Taxonomy" id="2662261"/>
    <lineage>
        <taxon>Bacteria</taxon>
        <taxon>Bacillati</taxon>
        <taxon>Actinomycetota</taxon>
        <taxon>Actinomycetes</taxon>
        <taxon>Propionibacteriales</taxon>
        <taxon>Propionibacteriaceae</taxon>
        <taxon>Raineyella</taxon>
    </lineage>
</organism>
<keyword evidence="2" id="KW-0227">DNA damage</keyword>
<keyword evidence="4 10" id="KW-0347">Helicase</keyword>
<dbReference type="KEGG" id="rain:Rai3103_16290"/>
<feature type="domain" description="Helicase ATP-binding" evidence="8">
    <location>
        <begin position="301"/>
        <end position="470"/>
    </location>
</feature>
<dbReference type="AlphaFoldDB" id="A0A5Q2FKP9"/>
<evidence type="ECO:0000256" key="3">
    <source>
        <dbReference type="ARBA" id="ARBA00022801"/>
    </source>
</evidence>
<evidence type="ECO:0000256" key="2">
    <source>
        <dbReference type="ARBA" id="ARBA00022763"/>
    </source>
</evidence>
<evidence type="ECO:0000259" key="8">
    <source>
        <dbReference type="PROSITE" id="PS51192"/>
    </source>
</evidence>
<name>A0A5Q2FKP9_9ACTN</name>
<dbReference type="InterPro" id="IPR011545">
    <property type="entry name" value="DEAD/DEAH_box_helicase_dom"/>
</dbReference>
<dbReference type="GO" id="GO:0003677">
    <property type="term" value="F:DNA binding"/>
    <property type="evidence" value="ECO:0007669"/>
    <property type="project" value="UniProtKB-KW"/>
</dbReference>
<dbReference type="PANTHER" id="PTHR47964">
    <property type="entry name" value="ATP-DEPENDENT DNA HELICASE HOMOLOG RECG, CHLOROPLASTIC"/>
    <property type="match status" value="1"/>
</dbReference>